<evidence type="ECO:0000256" key="1">
    <source>
        <dbReference type="ARBA" id="ARBA00022603"/>
    </source>
</evidence>
<dbReference type="InterPro" id="IPR017804">
    <property type="entry name" value="MeTrfase_EgtD-like"/>
</dbReference>
<dbReference type="SUPFAM" id="SSF53335">
    <property type="entry name" value="S-adenosyl-L-methionine-dependent methyltransferases"/>
    <property type="match status" value="1"/>
</dbReference>
<proteinExistence type="predicted"/>
<dbReference type="OrthoDB" id="5289726at2"/>
<dbReference type="AlphaFoldDB" id="A0A2R3ZAT0"/>
<dbReference type="Gene3D" id="3.40.50.150">
    <property type="entry name" value="Vaccinia Virus protein VP39"/>
    <property type="match status" value="1"/>
</dbReference>
<name>A0A2R3ZAT0_9FLAO</name>
<dbReference type="InterPro" id="IPR029063">
    <property type="entry name" value="SAM-dependent_MTases_sf"/>
</dbReference>
<keyword evidence="5" id="KW-1185">Reference proteome</keyword>
<protein>
    <submittedName>
        <fullName evidence="4">L-histidine N(Alpha)-methyltransferase</fullName>
    </submittedName>
</protein>
<dbReference type="PANTHER" id="PTHR43397:SF1">
    <property type="entry name" value="ERGOTHIONEINE BIOSYNTHESIS PROTEIN 1"/>
    <property type="match status" value="1"/>
</dbReference>
<organism evidence="4 5">
    <name type="scientific">Christiangramia fulva</name>
    <dbReference type="NCBI Taxonomy" id="2126553"/>
    <lineage>
        <taxon>Bacteria</taxon>
        <taxon>Pseudomonadati</taxon>
        <taxon>Bacteroidota</taxon>
        <taxon>Flavobacteriia</taxon>
        <taxon>Flavobacteriales</taxon>
        <taxon>Flavobacteriaceae</taxon>
        <taxon>Christiangramia</taxon>
    </lineage>
</organism>
<keyword evidence="2 4" id="KW-0808">Transferase</keyword>
<dbReference type="Pfam" id="PF10017">
    <property type="entry name" value="Methyltransf_33"/>
    <property type="match status" value="1"/>
</dbReference>
<sequence>MDLPKFESEFEKDVFIGLRSYPKYLKSKYFYDRAGDLIFQEIMELPEYYLTSSEHEILNNMKAQIFSYLKPDAPFQLIDLGAGDAKKTRVLLDYLIQQKSNFTYIPVDISANAVNQLTSSLQRQYGNLQVVGLSQEYLSALRSLSQEQKKLVLFLGSSIGNFTRNETLDFLKDIFSTLNVDDLLLIGFDLKKDPNTILAAYNDNKGVTARFNLNLLKRINRELGANFDLDYFEHYPSYHEEKGEARSALVSLRAQGVEIPGINLTIRLEKGEKIDTEVSRKYNFIEIQRLAEQSGYEILANFTDSRKYFANSVWRRKKQ</sequence>
<accession>A0A2R3ZAT0</accession>
<dbReference type="GO" id="GO:0008168">
    <property type="term" value="F:methyltransferase activity"/>
    <property type="evidence" value="ECO:0007669"/>
    <property type="project" value="UniProtKB-KW"/>
</dbReference>
<keyword evidence="1 4" id="KW-0489">Methyltransferase</keyword>
<gene>
    <name evidence="4" type="primary">egtD</name>
    <name evidence="4" type="ORF">C7S20_07230</name>
</gene>
<evidence type="ECO:0000313" key="5">
    <source>
        <dbReference type="Proteomes" id="UP000241507"/>
    </source>
</evidence>
<dbReference type="PIRSF" id="PIRSF018005">
    <property type="entry name" value="UCP018005"/>
    <property type="match status" value="1"/>
</dbReference>
<dbReference type="Proteomes" id="UP000241507">
    <property type="component" value="Chromosome"/>
</dbReference>
<dbReference type="KEGG" id="grs:C7S20_07230"/>
<feature type="domain" description="Histidine-specific methyltransferase SAM-dependent" evidence="3">
    <location>
        <begin position="10"/>
        <end position="315"/>
    </location>
</feature>
<dbReference type="PANTHER" id="PTHR43397">
    <property type="entry name" value="ERGOTHIONEINE BIOSYNTHESIS PROTEIN 1"/>
    <property type="match status" value="1"/>
</dbReference>
<dbReference type="InterPro" id="IPR035094">
    <property type="entry name" value="EgtD"/>
</dbReference>
<dbReference type="EMBL" id="CP028136">
    <property type="protein sequence ID" value="AVR47367.1"/>
    <property type="molecule type" value="Genomic_DNA"/>
</dbReference>
<reference evidence="5" key="1">
    <citation type="submission" date="2018-03" db="EMBL/GenBank/DDBJ databases">
        <title>Gramella fulva sp. nov., isolated from a dry surface of tidal flat.</title>
        <authorList>
            <person name="Hwang S.H."/>
            <person name="Hwang W.M."/>
            <person name="Kang K."/>
            <person name="Ahn T.-Y."/>
        </authorList>
    </citation>
    <scope>NUCLEOTIDE SEQUENCE [LARGE SCALE GENOMIC DNA]</scope>
    <source>
        <strain evidence="5">SH35</strain>
    </source>
</reference>
<evidence type="ECO:0000313" key="4">
    <source>
        <dbReference type="EMBL" id="AVR47367.1"/>
    </source>
</evidence>
<dbReference type="InterPro" id="IPR051128">
    <property type="entry name" value="EgtD_Methyltrsf_superfamily"/>
</dbReference>
<evidence type="ECO:0000256" key="2">
    <source>
        <dbReference type="ARBA" id="ARBA00022679"/>
    </source>
</evidence>
<dbReference type="NCBIfam" id="TIGR03438">
    <property type="entry name" value="egtD_ergothio"/>
    <property type="match status" value="1"/>
</dbReference>
<evidence type="ECO:0000259" key="3">
    <source>
        <dbReference type="Pfam" id="PF10017"/>
    </source>
</evidence>
<dbReference type="InterPro" id="IPR019257">
    <property type="entry name" value="MeTrfase_dom"/>
</dbReference>
<dbReference type="GO" id="GO:0032259">
    <property type="term" value="P:methylation"/>
    <property type="evidence" value="ECO:0007669"/>
    <property type="project" value="UniProtKB-KW"/>
</dbReference>